<dbReference type="EMBL" id="KZ396202">
    <property type="protein sequence ID" value="PIO54478.1"/>
    <property type="molecule type" value="Genomic_DNA"/>
</dbReference>
<evidence type="ECO:0000256" key="1">
    <source>
        <dbReference type="SAM" id="MobiDB-lite"/>
    </source>
</evidence>
<gene>
    <name evidence="2" type="ORF">TELCIR_24158</name>
</gene>
<name>A0A2G9T9C8_TELCI</name>
<protein>
    <submittedName>
        <fullName evidence="2">Uncharacterized protein</fullName>
    </submittedName>
</protein>
<evidence type="ECO:0000313" key="2">
    <source>
        <dbReference type="EMBL" id="PIO54478.1"/>
    </source>
</evidence>
<proteinExistence type="predicted"/>
<organism evidence="2 3">
    <name type="scientific">Teladorsagia circumcincta</name>
    <name type="common">Brown stomach worm</name>
    <name type="synonym">Ostertagia circumcincta</name>
    <dbReference type="NCBI Taxonomy" id="45464"/>
    <lineage>
        <taxon>Eukaryota</taxon>
        <taxon>Metazoa</taxon>
        <taxon>Ecdysozoa</taxon>
        <taxon>Nematoda</taxon>
        <taxon>Chromadorea</taxon>
        <taxon>Rhabditida</taxon>
        <taxon>Rhabditina</taxon>
        <taxon>Rhabditomorpha</taxon>
        <taxon>Strongyloidea</taxon>
        <taxon>Trichostrongylidae</taxon>
        <taxon>Teladorsagia</taxon>
    </lineage>
</organism>
<feature type="region of interest" description="Disordered" evidence="1">
    <location>
        <begin position="78"/>
        <end position="111"/>
    </location>
</feature>
<reference evidence="2 3" key="1">
    <citation type="submission" date="2015-09" db="EMBL/GenBank/DDBJ databases">
        <title>Draft genome of the parasitic nematode Teladorsagia circumcincta isolate WARC Sus (inbred).</title>
        <authorList>
            <person name="Mitreva M."/>
        </authorList>
    </citation>
    <scope>NUCLEOTIDE SEQUENCE [LARGE SCALE GENOMIC DNA]</scope>
    <source>
        <strain evidence="2 3">S</strain>
    </source>
</reference>
<sequence length="111" mass="13030">MIPFEERLCFEQYIPAKRHEFERTHRKSRKGFLEAVTQRKPRRGEIVASEQKNGITEIHWKELPSFRMSSCRAIASEGHEELPNGQRITGGQTQKLRRVLRKAELDDGPRM</sequence>
<dbReference type="Proteomes" id="UP000230423">
    <property type="component" value="Unassembled WGS sequence"/>
</dbReference>
<keyword evidence="3" id="KW-1185">Reference proteome</keyword>
<evidence type="ECO:0000313" key="3">
    <source>
        <dbReference type="Proteomes" id="UP000230423"/>
    </source>
</evidence>
<accession>A0A2G9T9C8</accession>
<dbReference type="AlphaFoldDB" id="A0A2G9T9C8"/>
<feature type="compositionally biased region" description="Basic and acidic residues" evidence="1">
    <location>
        <begin position="101"/>
        <end position="111"/>
    </location>
</feature>